<evidence type="ECO:0000313" key="1">
    <source>
        <dbReference type="EMBL" id="KAH9421030.1"/>
    </source>
</evidence>
<keyword evidence="2" id="KW-1185">Reference proteome</keyword>
<proteinExistence type="predicted"/>
<protein>
    <submittedName>
        <fullName evidence="1">Uncharacterized protein</fullName>
    </submittedName>
</protein>
<sequence length="100" mass="11540">MSEYILCQGYESKMNITKTVENHKWKQLYLLTDSTRCMSKTPSCKSLINDVINGRLFQLLHNFDDDDAAAGIFDDCSIMISPISINLFMEILKKKQKLDE</sequence>
<dbReference type="Proteomes" id="UP000887458">
    <property type="component" value="Unassembled WGS sequence"/>
</dbReference>
<gene>
    <name evidence="1" type="ORF">DERP_001471</name>
</gene>
<comment type="caution">
    <text evidence="1">The sequence shown here is derived from an EMBL/GenBank/DDBJ whole genome shotgun (WGS) entry which is preliminary data.</text>
</comment>
<name>A0ABQ8JF71_DERPT</name>
<dbReference type="EMBL" id="NJHN03000047">
    <property type="protein sequence ID" value="KAH9421030.1"/>
    <property type="molecule type" value="Genomic_DNA"/>
</dbReference>
<reference evidence="1 2" key="2">
    <citation type="journal article" date="2022" name="Mol. Biol. Evol.">
        <title>Comparative Genomics Reveals Insights into the Divergent Evolution of Astigmatic Mites and Household Pest Adaptations.</title>
        <authorList>
            <person name="Xiong Q."/>
            <person name="Wan A.T."/>
            <person name="Liu X."/>
            <person name="Fung C.S."/>
            <person name="Xiao X."/>
            <person name="Malainual N."/>
            <person name="Hou J."/>
            <person name="Wang L."/>
            <person name="Wang M."/>
            <person name="Yang K.Y."/>
            <person name="Cui Y."/>
            <person name="Leung E.L."/>
            <person name="Nong W."/>
            <person name="Shin S.K."/>
            <person name="Au S.W."/>
            <person name="Jeong K.Y."/>
            <person name="Chew F.T."/>
            <person name="Hui J.H."/>
            <person name="Leung T.F."/>
            <person name="Tungtrongchitr A."/>
            <person name="Zhong N."/>
            <person name="Liu Z."/>
            <person name="Tsui S.K."/>
        </authorList>
    </citation>
    <scope>NUCLEOTIDE SEQUENCE [LARGE SCALE GENOMIC DNA]</scope>
    <source>
        <strain evidence="1">Derp</strain>
    </source>
</reference>
<reference evidence="1 2" key="1">
    <citation type="journal article" date="2018" name="J. Allergy Clin. Immunol.">
        <title>High-quality assembly of Dermatophagoides pteronyssinus genome and transcriptome reveals a wide range of novel allergens.</title>
        <authorList>
            <person name="Liu X.Y."/>
            <person name="Yang K.Y."/>
            <person name="Wang M.Q."/>
            <person name="Kwok J.S."/>
            <person name="Zeng X."/>
            <person name="Yang Z."/>
            <person name="Xiao X.J."/>
            <person name="Lau C.P."/>
            <person name="Li Y."/>
            <person name="Huang Z.M."/>
            <person name="Ba J.G."/>
            <person name="Yim A.K."/>
            <person name="Ouyang C.Y."/>
            <person name="Ngai S.M."/>
            <person name="Chan T.F."/>
            <person name="Leung E.L."/>
            <person name="Liu L."/>
            <person name="Liu Z.G."/>
            <person name="Tsui S.K."/>
        </authorList>
    </citation>
    <scope>NUCLEOTIDE SEQUENCE [LARGE SCALE GENOMIC DNA]</scope>
    <source>
        <strain evidence="1">Derp</strain>
    </source>
</reference>
<evidence type="ECO:0000313" key="2">
    <source>
        <dbReference type="Proteomes" id="UP000887458"/>
    </source>
</evidence>
<accession>A0ABQ8JF71</accession>
<organism evidence="1 2">
    <name type="scientific">Dermatophagoides pteronyssinus</name>
    <name type="common">European house dust mite</name>
    <dbReference type="NCBI Taxonomy" id="6956"/>
    <lineage>
        <taxon>Eukaryota</taxon>
        <taxon>Metazoa</taxon>
        <taxon>Ecdysozoa</taxon>
        <taxon>Arthropoda</taxon>
        <taxon>Chelicerata</taxon>
        <taxon>Arachnida</taxon>
        <taxon>Acari</taxon>
        <taxon>Acariformes</taxon>
        <taxon>Sarcoptiformes</taxon>
        <taxon>Astigmata</taxon>
        <taxon>Psoroptidia</taxon>
        <taxon>Analgoidea</taxon>
        <taxon>Pyroglyphidae</taxon>
        <taxon>Dermatophagoidinae</taxon>
        <taxon>Dermatophagoides</taxon>
    </lineage>
</organism>